<organism evidence="1 2">
    <name type="scientific">Pontixanthobacter aquaemixtae</name>
    <dbReference type="NCBI Taxonomy" id="1958940"/>
    <lineage>
        <taxon>Bacteria</taxon>
        <taxon>Pseudomonadati</taxon>
        <taxon>Pseudomonadota</taxon>
        <taxon>Alphaproteobacteria</taxon>
        <taxon>Sphingomonadales</taxon>
        <taxon>Erythrobacteraceae</taxon>
        <taxon>Pontixanthobacter</taxon>
    </lineage>
</organism>
<gene>
    <name evidence="1" type="ORF">GRI41_01085</name>
</gene>
<accession>A0A844ZRH2</accession>
<protein>
    <submittedName>
        <fullName evidence="1">Uncharacterized protein</fullName>
    </submittedName>
</protein>
<sequence>MSRVLVHFVGFRDDRYWNAVRIWGLPDMIHEAWDRYAADDTLAGDMVIFAEGEWNQKPRSFTVEAARSRETRRIGRETSGRECPLV</sequence>
<dbReference type="AlphaFoldDB" id="A0A844ZRH2"/>
<evidence type="ECO:0000313" key="2">
    <source>
        <dbReference type="Proteomes" id="UP000442714"/>
    </source>
</evidence>
<reference evidence="1 2" key="1">
    <citation type="submission" date="2019-12" db="EMBL/GenBank/DDBJ databases">
        <title>Genomic-based taxomic classification of the family Erythrobacteraceae.</title>
        <authorList>
            <person name="Xu L."/>
        </authorList>
    </citation>
    <scope>NUCLEOTIDE SEQUENCE [LARGE SCALE GENOMIC DNA]</scope>
    <source>
        <strain evidence="1 2">KCTC 52763</strain>
    </source>
</reference>
<dbReference type="Proteomes" id="UP000442714">
    <property type="component" value="Unassembled WGS sequence"/>
</dbReference>
<evidence type="ECO:0000313" key="1">
    <source>
        <dbReference type="EMBL" id="MXO89407.1"/>
    </source>
</evidence>
<keyword evidence="2" id="KW-1185">Reference proteome</keyword>
<proteinExistence type="predicted"/>
<dbReference type="RefSeq" id="WP_202388625.1">
    <property type="nucleotide sequence ID" value="NZ_WTYX01000001.1"/>
</dbReference>
<comment type="caution">
    <text evidence="1">The sequence shown here is derived from an EMBL/GenBank/DDBJ whole genome shotgun (WGS) entry which is preliminary data.</text>
</comment>
<dbReference type="EMBL" id="WTYX01000001">
    <property type="protein sequence ID" value="MXO89407.1"/>
    <property type="molecule type" value="Genomic_DNA"/>
</dbReference>
<name>A0A844ZRH2_9SPHN</name>